<gene>
    <name evidence="1" type="ORF">SAMN04488117_108162</name>
</gene>
<protein>
    <submittedName>
        <fullName evidence="1">Uncharacterized protein</fullName>
    </submittedName>
</protein>
<dbReference type="Proteomes" id="UP000182284">
    <property type="component" value="Unassembled WGS sequence"/>
</dbReference>
<proteinExistence type="predicted"/>
<organism evidence="1 2">
    <name type="scientific">Celeribacter baekdonensis</name>
    <dbReference type="NCBI Taxonomy" id="875171"/>
    <lineage>
        <taxon>Bacteria</taxon>
        <taxon>Pseudomonadati</taxon>
        <taxon>Pseudomonadota</taxon>
        <taxon>Alphaproteobacteria</taxon>
        <taxon>Rhodobacterales</taxon>
        <taxon>Roseobacteraceae</taxon>
        <taxon>Celeribacter</taxon>
    </lineage>
</organism>
<evidence type="ECO:0000313" key="2">
    <source>
        <dbReference type="Proteomes" id="UP000182284"/>
    </source>
</evidence>
<accession>A0A1G7PUI8</accession>
<evidence type="ECO:0000313" key="1">
    <source>
        <dbReference type="EMBL" id="SDF89908.1"/>
    </source>
</evidence>
<dbReference type="EMBL" id="FNBL01000008">
    <property type="protein sequence ID" value="SDF89908.1"/>
    <property type="molecule type" value="Genomic_DNA"/>
</dbReference>
<name>A0A1G7PUI8_9RHOB</name>
<dbReference type="AlphaFoldDB" id="A0A1G7PUI8"/>
<reference evidence="1 2" key="1">
    <citation type="submission" date="2016-10" db="EMBL/GenBank/DDBJ databases">
        <authorList>
            <person name="de Groot N.N."/>
        </authorList>
    </citation>
    <scope>NUCLEOTIDE SEQUENCE [LARGE SCALE GENOMIC DNA]</scope>
    <source>
        <strain evidence="1 2">DSM 27375</strain>
    </source>
</reference>
<sequence>MQELSTHDHSLHNQTYKMSQRLSWFRPPLLPKTLTTDTLWLSILSRAKRKHCSSGLEPQSRFVPTHLNVSGAFTVDWRHLDQSDMERTLKWAKDKETAEAGRPQQATQVAADVLTGEARGSRRTLRPSRKPVGGVLCARVTHQMRPKRQPIIKGTIQIRRRIFITQLRQTYLLGKLQEPQN</sequence>